<evidence type="ECO:0000259" key="8">
    <source>
        <dbReference type="Pfam" id="PF00206"/>
    </source>
</evidence>
<dbReference type="GO" id="GO:0004056">
    <property type="term" value="F:argininosuccinate lyase activity"/>
    <property type="evidence" value="ECO:0007669"/>
    <property type="project" value="UniProtKB-UniRule"/>
</dbReference>
<evidence type="ECO:0000256" key="7">
    <source>
        <dbReference type="NCBIfam" id="TIGR00838"/>
    </source>
</evidence>
<evidence type="ECO:0000256" key="5">
    <source>
        <dbReference type="ARBA" id="ARBA00022605"/>
    </source>
</evidence>
<dbReference type="GO" id="GO:0042450">
    <property type="term" value="P:L-arginine biosynthetic process via ornithine"/>
    <property type="evidence" value="ECO:0007669"/>
    <property type="project" value="UniProtKB-UniRule"/>
</dbReference>
<dbReference type="InterPro" id="IPR024083">
    <property type="entry name" value="Fumarase/histidase_N"/>
</dbReference>
<protein>
    <recommendedName>
        <fullName evidence="2 7">Argininosuccinate lyase</fullName>
        <ecNumber evidence="2 7">4.3.2.1</ecNumber>
    </recommendedName>
</protein>
<dbReference type="GO" id="GO:0005829">
    <property type="term" value="C:cytosol"/>
    <property type="evidence" value="ECO:0007669"/>
    <property type="project" value="TreeGrafter"/>
</dbReference>
<dbReference type="Proteomes" id="UP000035350">
    <property type="component" value="Unassembled WGS sequence"/>
</dbReference>
<reference evidence="10 11" key="1">
    <citation type="journal article" date="2015" name="Genome Announc.">
        <title>Next-Generation Whole-Genome Sequencing of Eight Strains of Bacillus cereus, Isolated from Food.</title>
        <authorList>
            <person name="Krawczyk A.O."/>
            <person name="de Jong A."/>
            <person name="Eijlander R.T."/>
            <person name="Berendsen E.M."/>
            <person name="Holsappel S."/>
            <person name="Wells-Bennik M.H."/>
            <person name="Kuipers O.P."/>
        </authorList>
    </citation>
    <scope>NUCLEOTIDE SEQUENCE [LARGE SCALE GENOMIC DNA]</scope>
    <source>
        <strain evidence="10 11">B4147</strain>
    </source>
</reference>
<accession>A0A2B6HVN5</accession>
<dbReference type="Pfam" id="PF00206">
    <property type="entry name" value="Lyase_1"/>
    <property type="match status" value="1"/>
</dbReference>
<keyword evidence="6 10" id="KW-0456">Lyase</keyword>
<dbReference type="InterPro" id="IPR022761">
    <property type="entry name" value="Fumarate_lyase_N"/>
</dbReference>
<evidence type="ECO:0000313" key="11">
    <source>
        <dbReference type="Proteomes" id="UP000035350"/>
    </source>
</evidence>
<accession>A0A0G8CGQ2</accession>
<organism evidence="10 11">
    <name type="scientific">Bacillus wiedmannii</name>
    <dbReference type="NCBI Taxonomy" id="1890302"/>
    <lineage>
        <taxon>Bacteria</taxon>
        <taxon>Bacillati</taxon>
        <taxon>Bacillota</taxon>
        <taxon>Bacilli</taxon>
        <taxon>Bacillales</taxon>
        <taxon>Bacillaceae</taxon>
        <taxon>Bacillus</taxon>
        <taxon>Bacillus cereus group</taxon>
    </lineage>
</organism>
<keyword evidence="3" id="KW-0963">Cytoplasm</keyword>
<sequence>MKGEKVMKQSKEEFIKSEGADFPGKTYVDCVLQHVFNFQRNYLLKDMFQVHKAHITMLTEENLMKKEEAKVILHALKKVEGIPEEQLLYTEQHEDLFFLVEHLISQEAKSDFVSNMHIGRSRNDMGVTMYRMSLRRYVLRLMEHHLLLQESILQLADDHKETIMPAYTHTQPAQPTTFGHYTLAIYDTMQRDLERMKRTYKLLNQSPMGAAALSTTSFPIKRERVANLLGFTNVIENSYDAVAGADYLLEVSSLLMVIMTNTSRWIHDFLLLATKEYDGITVAKPYVQISSIMPQKRNPVSIEHARAITSSALGEAFTVFQMIHNTPFGDIVDTEDDLQPYLYKGIEKTIRVFCIMNAVIRTMKVKEETLKSRSYKHAITITDFADVLTKNYDIPFRHAHHAASVIANMSLEQKKELHELHFKDVNIYLQEKFKIKLLEKEWEEIVSPEAFIQKRNVYGGPSKKEMERMIKNRKESFQKEEEVFEKEKQRILQAKNDLNTLASNIIES</sequence>
<evidence type="ECO:0000256" key="6">
    <source>
        <dbReference type="ARBA" id="ARBA00023239"/>
    </source>
</evidence>
<dbReference type="AlphaFoldDB" id="A0A0G8CGQ2"/>
<dbReference type="NCBIfam" id="NF005218">
    <property type="entry name" value="PRK06705.1"/>
    <property type="match status" value="1"/>
</dbReference>
<keyword evidence="5" id="KW-0028">Amino-acid biosynthesis</keyword>
<dbReference type="PANTHER" id="PTHR43814">
    <property type="entry name" value="ARGININOSUCCINATE LYASE"/>
    <property type="match status" value="1"/>
</dbReference>
<dbReference type="PRINTS" id="PR00145">
    <property type="entry name" value="ARGSUCLYASE"/>
</dbReference>
<gene>
    <name evidence="10" type="ORF">B4147_3560</name>
</gene>
<dbReference type="PATRIC" id="fig|1396.433.peg.2440"/>
<evidence type="ECO:0000259" key="9">
    <source>
        <dbReference type="Pfam" id="PF14698"/>
    </source>
</evidence>
<comment type="pathway">
    <text evidence="1">Amino-acid biosynthesis; L-arginine biosynthesis; L-arginine from L-ornithine and carbamoyl phosphate: step 3/3.</text>
</comment>
<dbReference type="RefSeq" id="WP_098092229.1">
    <property type="nucleotide sequence ID" value="NZ_CP036073.1"/>
</dbReference>
<dbReference type="CDD" id="cd01359">
    <property type="entry name" value="Argininosuccinate_lyase"/>
    <property type="match status" value="1"/>
</dbReference>
<feature type="domain" description="Fumarate lyase N-terminal" evidence="8">
    <location>
        <begin position="59"/>
        <end position="313"/>
    </location>
</feature>
<dbReference type="EMBL" id="LCYN01000004">
    <property type="protein sequence ID" value="KKZ98977.1"/>
    <property type="molecule type" value="Genomic_DNA"/>
</dbReference>
<proteinExistence type="predicted"/>
<dbReference type="NCBIfam" id="TIGR00838">
    <property type="entry name" value="argH"/>
    <property type="match status" value="1"/>
</dbReference>
<dbReference type="Pfam" id="PF14698">
    <property type="entry name" value="ASL_C2"/>
    <property type="match status" value="1"/>
</dbReference>
<dbReference type="Gene3D" id="1.10.275.10">
    <property type="entry name" value="Fumarase/aspartase (N-terminal domain)"/>
    <property type="match status" value="1"/>
</dbReference>
<name>A0A0G8CGQ2_9BACI</name>
<dbReference type="InterPro" id="IPR008948">
    <property type="entry name" value="L-Aspartase-like"/>
</dbReference>
<evidence type="ECO:0000256" key="2">
    <source>
        <dbReference type="ARBA" id="ARBA00012338"/>
    </source>
</evidence>
<evidence type="ECO:0000256" key="4">
    <source>
        <dbReference type="ARBA" id="ARBA00022571"/>
    </source>
</evidence>
<dbReference type="InterPro" id="IPR009049">
    <property type="entry name" value="Argininosuccinate_lyase"/>
</dbReference>
<dbReference type="SUPFAM" id="SSF48557">
    <property type="entry name" value="L-aspartase-like"/>
    <property type="match status" value="1"/>
</dbReference>
<keyword evidence="4" id="KW-0055">Arginine biosynthesis</keyword>
<dbReference type="EC" id="4.3.2.1" evidence="2 7"/>
<dbReference type="InterPro" id="IPR029419">
    <property type="entry name" value="Arg_succ_lyase_C"/>
</dbReference>
<dbReference type="UniPathway" id="UPA00068">
    <property type="reaction ID" value="UER00114"/>
</dbReference>
<dbReference type="PANTHER" id="PTHR43814:SF1">
    <property type="entry name" value="ARGININOSUCCINATE LYASE"/>
    <property type="match status" value="1"/>
</dbReference>
<dbReference type="Gene3D" id="1.20.200.10">
    <property type="entry name" value="Fumarase/aspartase (Central domain)"/>
    <property type="match status" value="1"/>
</dbReference>
<dbReference type="InterPro" id="IPR000362">
    <property type="entry name" value="Fumarate_lyase_fam"/>
</dbReference>
<evidence type="ECO:0000256" key="3">
    <source>
        <dbReference type="ARBA" id="ARBA00022490"/>
    </source>
</evidence>
<comment type="caution">
    <text evidence="10">The sequence shown here is derived from an EMBL/GenBank/DDBJ whole genome shotgun (WGS) entry which is preliminary data.</text>
</comment>
<evidence type="ECO:0000256" key="1">
    <source>
        <dbReference type="ARBA" id="ARBA00004941"/>
    </source>
</evidence>
<reference evidence="11" key="2">
    <citation type="submission" date="2015-04" db="EMBL/GenBank/DDBJ databases">
        <title>Draft Genome Sequences of Eight Spore-Forming Food Isolates of Bacillus cereus Genome sequencing.</title>
        <authorList>
            <person name="Krawcyk A.O."/>
            <person name="de Jong A."/>
            <person name="Eijlander R.T."/>
            <person name="Berendsen E.M."/>
            <person name="Holsappel S."/>
            <person name="Wells-Bennik M."/>
            <person name="Kuipers O.P."/>
        </authorList>
    </citation>
    <scope>NUCLEOTIDE SEQUENCE [LARGE SCALE GENOMIC DNA]</scope>
    <source>
        <strain evidence="11">B4147</strain>
    </source>
</reference>
<feature type="domain" description="Argininosuccinate lyase C-terminal" evidence="9">
    <location>
        <begin position="379"/>
        <end position="452"/>
    </location>
</feature>
<dbReference type="PRINTS" id="PR00149">
    <property type="entry name" value="FUMRATELYASE"/>
</dbReference>
<dbReference type="Gene3D" id="1.10.40.30">
    <property type="entry name" value="Fumarase/aspartase (C-terminal domain)"/>
    <property type="match status" value="1"/>
</dbReference>
<evidence type="ECO:0000313" key="10">
    <source>
        <dbReference type="EMBL" id="KKZ98977.1"/>
    </source>
</evidence>